<keyword evidence="8 12" id="KW-1133">Transmembrane helix</keyword>
<evidence type="ECO:0000313" key="16">
    <source>
        <dbReference type="EMBL" id="TPX33872.1"/>
    </source>
</evidence>
<comment type="similarity">
    <text evidence="2">Belongs to the EMC1 family.</text>
</comment>
<evidence type="ECO:0000313" key="17">
    <source>
        <dbReference type="Proteomes" id="UP000319731"/>
    </source>
</evidence>
<accession>A0A507C2C2</accession>
<dbReference type="InterPro" id="IPR058545">
    <property type="entry name" value="Beta-prop_EMC1_1st"/>
</dbReference>
<dbReference type="AlphaFoldDB" id="A0A507C2C2"/>
<dbReference type="InterPro" id="IPR011047">
    <property type="entry name" value="Quinoprotein_ADH-like_sf"/>
</dbReference>
<feature type="chain" id="PRO_5021235003" description="ER membrane protein complex subunit 1" evidence="13">
    <location>
        <begin position="16"/>
        <end position="992"/>
    </location>
</feature>
<feature type="signal peptide" evidence="13">
    <location>
        <begin position="1"/>
        <end position="15"/>
    </location>
</feature>
<feature type="transmembrane region" description="Helical" evidence="12">
    <location>
        <begin position="962"/>
        <end position="982"/>
    </location>
</feature>
<organism evidence="16 17">
    <name type="scientific">Synchytrium microbalum</name>
    <dbReference type="NCBI Taxonomy" id="1806994"/>
    <lineage>
        <taxon>Eukaryota</taxon>
        <taxon>Fungi</taxon>
        <taxon>Fungi incertae sedis</taxon>
        <taxon>Chytridiomycota</taxon>
        <taxon>Chytridiomycota incertae sedis</taxon>
        <taxon>Chytridiomycetes</taxon>
        <taxon>Synchytriales</taxon>
        <taxon>Synchytriaceae</taxon>
        <taxon>Synchytrium</taxon>
    </lineage>
</organism>
<dbReference type="GO" id="GO:0034975">
    <property type="term" value="P:protein folding in endoplasmic reticulum"/>
    <property type="evidence" value="ECO:0007669"/>
    <property type="project" value="TreeGrafter"/>
</dbReference>
<evidence type="ECO:0000259" key="14">
    <source>
        <dbReference type="Pfam" id="PF07774"/>
    </source>
</evidence>
<dbReference type="EMBL" id="QEAO01000017">
    <property type="protein sequence ID" value="TPX33872.1"/>
    <property type="molecule type" value="Genomic_DNA"/>
</dbReference>
<dbReference type="Proteomes" id="UP000319731">
    <property type="component" value="Unassembled WGS sequence"/>
</dbReference>
<evidence type="ECO:0000256" key="2">
    <source>
        <dbReference type="ARBA" id="ARBA00007904"/>
    </source>
</evidence>
<feature type="domain" description="EMC1 first beta-propeller" evidence="15">
    <location>
        <begin position="16"/>
        <end position="403"/>
    </location>
</feature>
<dbReference type="PANTHER" id="PTHR21573:SF0">
    <property type="entry name" value="ER MEMBRANE PROTEIN COMPLEX SUBUNIT 1"/>
    <property type="match status" value="1"/>
</dbReference>
<comment type="subcellular location">
    <subcellularLocation>
        <location evidence="1">Endoplasmic reticulum membrane</location>
        <topology evidence="1">Single-pass type I membrane protein</topology>
    </subcellularLocation>
</comment>
<evidence type="ECO:0000256" key="3">
    <source>
        <dbReference type="ARBA" id="ARBA00011276"/>
    </source>
</evidence>
<keyword evidence="5 12" id="KW-0812">Transmembrane</keyword>
<dbReference type="GeneID" id="42004582"/>
<dbReference type="PANTHER" id="PTHR21573">
    <property type="entry name" value="ER MEMBRANE PROTEIN COMPLEX SUBUNIT 1"/>
    <property type="match status" value="1"/>
</dbReference>
<evidence type="ECO:0000256" key="9">
    <source>
        <dbReference type="ARBA" id="ARBA00023136"/>
    </source>
</evidence>
<keyword evidence="17" id="KW-1185">Reference proteome</keyword>
<evidence type="ECO:0000256" key="8">
    <source>
        <dbReference type="ARBA" id="ARBA00022989"/>
    </source>
</evidence>
<reference evidence="16 17" key="1">
    <citation type="journal article" date="2019" name="Sci. Rep.">
        <title>Comparative genomics of chytrid fungi reveal insights into the obligate biotrophic and pathogenic lifestyle of Synchytrium endobioticum.</title>
        <authorList>
            <person name="van de Vossenberg B.T.L.H."/>
            <person name="Warris S."/>
            <person name="Nguyen H.D.T."/>
            <person name="van Gent-Pelzer M.P.E."/>
            <person name="Joly D.L."/>
            <person name="van de Geest H.C."/>
            <person name="Bonants P.J.M."/>
            <person name="Smith D.S."/>
            <person name="Levesque C.A."/>
            <person name="van der Lee T.A.J."/>
        </authorList>
    </citation>
    <scope>NUCLEOTIDE SEQUENCE [LARGE SCALE GENOMIC DNA]</scope>
    <source>
        <strain evidence="16 17">JEL517</strain>
    </source>
</reference>
<feature type="region of interest" description="Disordered" evidence="11">
    <location>
        <begin position="770"/>
        <end position="791"/>
    </location>
</feature>
<keyword evidence="7" id="KW-0256">Endoplasmic reticulum</keyword>
<dbReference type="Pfam" id="PF25293">
    <property type="entry name" value="Beta-prop_EMC1_N"/>
    <property type="match status" value="1"/>
</dbReference>
<feature type="domain" description="ER membrane protein complex subunit 1 C-terminal" evidence="14">
    <location>
        <begin position="747"/>
        <end position="991"/>
    </location>
</feature>
<evidence type="ECO:0000256" key="4">
    <source>
        <dbReference type="ARBA" id="ARBA00020824"/>
    </source>
</evidence>
<evidence type="ECO:0000256" key="13">
    <source>
        <dbReference type="SAM" id="SignalP"/>
    </source>
</evidence>
<comment type="caution">
    <text evidence="16">The sequence shown here is derived from an EMBL/GenBank/DDBJ whole genome shotgun (WGS) entry which is preliminary data.</text>
</comment>
<dbReference type="OrthoDB" id="28092at2759"/>
<evidence type="ECO:0000256" key="6">
    <source>
        <dbReference type="ARBA" id="ARBA00022729"/>
    </source>
</evidence>
<keyword evidence="6 13" id="KW-0732">Signal</keyword>
<dbReference type="Gene3D" id="2.130.10.10">
    <property type="entry name" value="YVTN repeat-like/Quinoprotein amine dehydrogenase"/>
    <property type="match status" value="1"/>
</dbReference>
<evidence type="ECO:0000256" key="7">
    <source>
        <dbReference type="ARBA" id="ARBA00022824"/>
    </source>
</evidence>
<evidence type="ECO:0000256" key="1">
    <source>
        <dbReference type="ARBA" id="ARBA00004115"/>
    </source>
</evidence>
<evidence type="ECO:0000256" key="5">
    <source>
        <dbReference type="ARBA" id="ARBA00022692"/>
    </source>
</evidence>
<comment type="subunit">
    <text evidence="3">Component of the ER membrane protein complex (EMC).</text>
</comment>
<gene>
    <name evidence="16" type="ORF">SmJEL517_g03357</name>
</gene>
<proteinExistence type="inferred from homology"/>
<dbReference type="GO" id="GO:0072546">
    <property type="term" value="C:EMC complex"/>
    <property type="evidence" value="ECO:0007669"/>
    <property type="project" value="InterPro"/>
</dbReference>
<dbReference type="Pfam" id="PF07774">
    <property type="entry name" value="EMC1_C"/>
    <property type="match status" value="1"/>
</dbReference>
<dbReference type="SUPFAM" id="SSF50998">
    <property type="entry name" value="Quinoprotein alcohol dehydrogenase-like"/>
    <property type="match status" value="1"/>
</dbReference>
<feature type="compositionally biased region" description="Basic residues" evidence="11">
    <location>
        <begin position="780"/>
        <end position="790"/>
    </location>
</feature>
<sequence>MRLLFLLFGLIVVDGLFQDEVGSYDWIKQLVGTPVHVQFGDENLSDFIYLSTEKNAVAAINSASNSIVWRHVLLPNDQIRAMTVSKNGVLTLSGSSHPTLRLWDAETGYSIWESVVEASDSSCNGFDLTVVDGTAYTLTNGLTISKINVKSGDIAWTSSPVKTPACLSRLVADSKGAQAVGSSANSTDGSLISAVLDATTGETKGITVTKSAHSANTEYELVGSVKEVLVVYVDAKGKSWLSPLAESSRPIALDVASFSDDSSAISAVSSISSSSIHLEFVMTTVAGSVFLVKPKTSGIELVRRLKPMGSQASPALFAITTEKDIAVVAVDTKDDSTISIETVAMGKGQPSKPILIPFSASEYGTITKAFASSKTGLTKLLIVSSDGSIHFVQGNELKWSRDESLAQITHSEFVELPAPSLLSEELDEMDEPASKSAATNPVTRYAKRLSTHIKKLSAAVNQFVVSAPNSPQEAAPVQNATQDLYAFRKLFIVTTSTGKVLALETKHGQIIWSRMFGLGMGKFISVKTLRASFVKYPPITALVAVTETSTTIHELNALTGETITASVSLSSVTEKVVVLPIETTQDRLHVLALVDTNSNVRLHPTSDDTVMQFEKMRPSFYVTAGLRAGSQTIYGNALGPLNREKGCFEASQMWEFSLPEGEVIASVSEKDRNDHIASIGRVLGNRAVLYKYLNSNQLAFTTLKTSDTATTASVYLVDAITGALLYHAVHAGGGNLDSIPSVHVIQCENWVVYSYWNHGPDAAESVVVADEAPEGDAKTPKRKSGKKKAQRASLPEVKAMEVVVLELFESSKQDKRFEGDTFSSFDGLRPDVLSEAYEFPAGVTAIGVTRTPAGISTRDVIFGTTSNQLLAVNKRVLDPRRPISLSADDKDEGLVQYTAYIQHNPKEVLSYHLEVAGVSQIVSAPSILESTSIVVAYGLDMFCLRRAPSKTFDLLSQDFNRVNLVVTMIGLAVAIFVARYFVARRNLNAAWK</sequence>
<evidence type="ECO:0000256" key="10">
    <source>
        <dbReference type="ARBA" id="ARBA00023180"/>
    </source>
</evidence>
<dbReference type="STRING" id="1806994.A0A507C2C2"/>
<dbReference type="InterPro" id="IPR011678">
    <property type="entry name" value="EMC1_C"/>
</dbReference>
<evidence type="ECO:0000259" key="15">
    <source>
        <dbReference type="Pfam" id="PF25293"/>
    </source>
</evidence>
<dbReference type="RefSeq" id="XP_031024756.1">
    <property type="nucleotide sequence ID" value="XM_031169285.1"/>
</dbReference>
<keyword evidence="9 12" id="KW-0472">Membrane</keyword>
<dbReference type="InterPro" id="IPR015943">
    <property type="entry name" value="WD40/YVTN_repeat-like_dom_sf"/>
</dbReference>
<dbReference type="InterPro" id="IPR026895">
    <property type="entry name" value="EMC1"/>
</dbReference>
<name>A0A507C2C2_9FUNG</name>
<protein>
    <recommendedName>
        <fullName evidence="4">ER membrane protein complex subunit 1</fullName>
    </recommendedName>
</protein>
<evidence type="ECO:0000256" key="12">
    <source>
        <dbReference type="SAM" id="Phobius"/>
    </source>
</evidence>
<evidence type="ECO:0000256" key="11">
    <source>
        <dbReference type="SAM" id="MobiDB-lite"/>
    </source>
</evidence>
<keyword evidence="10" id="KW-0325">Glycoprotein</keyword>